<dbReference type="PANTHER" id="PTHR46466">
    <property type="entry name" value="GLYOXALASE DOMAIN-CONTAINING PROTEIN 4"/>
    <property type="match status" value="1"/>
</dbReference>
<dbReference type="InterPro" id="IPR043193">
    <property type="entry name" value="GLOD4"/>
</dbReference>
<dbReference type="InterPro" id="IPR029068">
    <property type="entry name" value="Glyas_Bleomycin-R_OHBP_Dase"/>
</dbReference>
<dbReference type="PROSITE" id="PS51819">
    <property type="entry name" value="VOC"/>
    <property type="match status" value="2"/>
</dbReference>
<reference evidence="5" key="1">
    <citation type="submission" date="2016-11" db="UniProtKB">
        <authorList>
            <consortium name="WormBaseParasite"/>
        </authorList>
    </citation>
    <scope>IDENTIFICATION</scope>
</reference>
<keyword evidence="4" id="KW-1185">Reference proteome</keyword>
<evidence type="ECO:0000259" key="3">
    <source>
        <dbReference type="PROSITE" id="PS51819"/>
    </source>
</evidence>
<sequence length="281" mass="32069">MTVRALHYVFKVANRAKTIEFYTKTLNMKVLRHEEFDKGCEASCNGPYDERWSKTMIGYGSEDEHFVLELTYNYPIHSYDLGNDFRAIVIDSDSLFDKISQIDHRKSGCGRLAVKSPDGHEFKIGKAEQEPKVMRVQLNVGDLEKSRKYWTECLGMGVVEEKKTRVRMSFGEGQCELEIVQSAEKIDRKTGFGRIAFSYPGDKLQSLQDKVKSSSGKIINELLTLNTPGKADVQVVILADPDDHEICFVGDEGFRELSKVDPSAEKELMEQIKKDDSEKWY</sequence>
<evidence type="ECO:0000313" key="4">
    <source>
        <dbReference type="Proteomes" id="UP000095282"/>
    </source>
</evidence>
<dbReference type="InterPro" id="IPR037523">
    <property type="entry name" value="VOC_core"/>
</dbReference>
<dbReference type="CDD" id="cd16357">
    <property type="entry name" value="GLOD4_C"/>
    <property type="match status" value="1"/>
</dbReference>
<dbReference type="Pfam" id="PF00903">
    <property type="entry name" value="Glyoxalase"/>
    <property type="match status" value="1"/>
</dbReference>
<feature type="domain" description="VOC" evidence="3">
    <location>
        <begin position="4"/>
        <end position="127"/>
    </location>
</feature>
<feature type="domain" description="VOC" evidence="3">
    <location>
        <begin position="132"/>
        <end position="251"/>
    </location>
</feature>
<dbReference type="WBParaSite" id="Csp11.Scaffold629.g11487.t1">
    <property type="protein sequence ID" value="Csp11.Scaffold629.g11487.t1"/>
    <property type="gene ID" value="Csp11.Scaffold629.g11487"/>
</dbReference>
<dbReference type="eggNOG" id="KOG2943">
    <property type="taxonomic scope" value="Eukaryota"/>
</dbReference>
<evidence type="ECO:0000313" key="5">
    <source>
        <dbReference type="WBParaSite" id="Csp11.Scaffold629.g11487.t1"/>
    </source>
</evidence>
<dbReference type="STRING" id="1561998.A0A1I7TT18"/>
<accession>A0A1I7TT18</accession>
<organism evidence="4 5">
    <name type="scientific">Caenorhabditis tropicalis</name>
    <dbReference type="NCBI Taxonomy" id="1561998"/>
    <lineage>
        <taxon>Eukaryota</taxon>
        <taxon>Metazoa</taxon>
        <taxon>Ecdysozoa</taxon>
        <taxon>Nematoda</taxon>
        <taxon>Chromadorea</taxon>
        <taxon>Rhabditida</taxon>
        <taxon>Rhabditina</taxon>
        <taxon>Rhabditomorpha</taxon>
        <taxon>Rhabditoidea</taxon>
        <taxon>Rhabditidae</taxon>
        <taxon>Peloderinae</taxon>
        <taxon>Caenorhabditis</taxon>
    </lineage>
</organism>
<protein>
    <submittedName>
        <fullName evidence="5">Glyoxalase domain-containing protein 4</fullName>
    </submittedName>
</protein>
<evidence type="ECO:0000256" key="1">
    <source>
        <dbReference type="ARBA" id="ARBA00010363"/>
    </source>
</evidence>
<proteinExistence type="inferred from homology"/>
<dbReference type="Proteomes" id="UP000095282">
    <property type="component" value="Unplaced"/>
</dbReference>
<dbReference type="InterPro" id="IPR004360">
    <property type="entry name" value="Glyas_Fos-R_dOase_dom"/>
</dbReference>
<keyword evidence="2" id="KW-0677">Repeat</keyword>
<evidence type="ECO:0000256" key="2">
    <source>
        <dbReference type="ARBA" id="ARBA00022737"/>
    </source>
</evidence>
<dbReference type="Gene3D" id="3.10.180.10">
    <property type="entry name" value="2,3-Dihydroxybiphenyl 1,2-Dioxygenase, domain 1"/>
    <property type="match status" value="2"/>
</dbReference>
<dbReference type="PANTHER" id="PTHR46466:SF1">
    <property type="entry name" value="GLYOXALASE DOMAIN-CONTAINING PROTEIN 4"/>
    <property type="match status" value="1"/>
</dbReference>
<dbReference type="AlphaFoldDB" id="A0A1I7TT18"/>
<comment type="similarity">
    <text evidence="1">Belongs to the glyoxalase I family.</text>
</comment>
<dbReference type="SUPFAM" id="SSF54593">
    <property type="entry name" value="Glyoxalase/Bleomycin resistance protein/Dihydroxybiphenyl dioxygenase"/>
    <property type="match status" value="2"/>
</dbReference>
<name>A0A1I7TT18_9PELO</name>
<dbReference type="Pfam" id="PF21701">
    <property type="entry name" value="GLOD4_C"/>
    <property type="match status" value="1"/>
</dbReference>
<dbReference type="InterPro" id="IPR043194">
    <property type="entry name" value="GLOD4_C"/>
</dbReference>